<dbReference type="AlphaFoldDB" id="A0A1I3WFY7"/>
<evidence type="ECO:0000256" key="1">
    <source>
        <dbReference type="SAM" id="MobiDB-lite"/>
    </source>
</evidence>
<sequence length="261" mass="28320">MAVRRDFDGPSSGGYAIKASLADLWLAGRWLALLTRPPLRFAAQTTSPPFHGGEETQLERRRHRGSGSSRPQSGGEVSRRSRDGEGVLSSAQASPSPRPLSRLTIEWSPSTGSGVGSGAWDRAVSNLYEARSPRRRRCSCPTAGSAAFTPRTSLASVRARTYGHPRPSSATVSAADPAPSSSLIPGAHQVPVRAMQPLCGRDGGVWIKEKQRLLIDVDNVLPCAPANPHEGGQQSFHIWKSHFWLCRLMSKWQRVKSLPLE</sequence>
<feature type="region of interest" description="Disordered" evidence="1">
    <location>
        <begin position="162"/>
        <end position="184"/>
    </location>
</feature>
<keyword evidence="3" id="KW-1185">Reference proteome</keyword>
<protein>
    <submittedName>
        <fullName evidence="2">Uncharacterized protein</fullName>
    </submittedName>
</protein>
<feature type="compositionally biased region" description="Low complexity" evidence="1">
    <location>
        <begin position="66"/>
        <end position="75"/>
    </location>
</feature>
<evidence type="ECO:0000313" key="3">
    <source>
        <dbReference type="Proteomes" id="UP000323300"/>
    </source>
</evidence>
<feature type="region of interest" description="Disordered" evidence="1">
    <location>
        <begin position="42"/>
        <end position="119"/>
    </location>
</feature>
<proteinExistence type="predicted"/>
<organism evidence="2 3">
    <name type="scientific">Neomesorhizobium albiziae</name>
    <dbReference type="NCBI Taxonomy" id="335020"/>
    <lineage>
        <taxon>Bacteria</taxon>
        <taxon>Pseudomonadati</taxon>
        <taxon>Pseudomonadota</taxon>
        <taxon>Alphaproteobacteria</taxon>
        <taxon>Hyphomicrobiales</taxon>
        <taxon>Phyllobacteriaceae</taxon>
        <taxon>Neomesorhizobium</taxon>
    </lineage>
</organism>
<gene>
    <name evidence="2" type="ORF">SAMN04488498_102175</name>
</gene>
<evidence type="ECO:0000313" key="2">
    <source>
        <dbReference type="EMBL" id="SFK06083.1"/>
    </source>
</evidence>
<accession>A0A1I3WFY7</accession>
<dbReference type="Proteomes" id="UP000323300">
    <property type="component" value="Unassembled WGS sequence"/>
</dbReference>
<name>A0A1I3WFY7_9HYPH</name>
<dbReference type="EMBL" id="FOSL01000002">
    <property type="protein sequence ID" value="SFK06083.1"/>
    <property type="molecule type" value="Genomic_DNA"/>
</dbReference>
<reference evidence="2 3" key="1">
    <citation type="submission" date="2016-10" db="EMBL/GenBank/DDBJ databases">
        <authorList>
            <person name="Varghese N."/>
            <person name="Submissions S."/>
        </authorList>
    </citation>
    <scope>NUCLEOTIDE SEQUENCE [LARGE SCALE GENOMIC DNA]</scope>
    <source>
        <strain evidence="2 3">DSM 21822</strain>
    </source>
</reference>